<evidence type="ECO:0000313" key="2">
    <source>
        <dbReference type="Proteomes" id="UP001153076"/>
    </source>
</evidence>
<reference evidence="1" key="1">
    <citation type="submission" date="2022-04" db="EMBL/GenBank/DDBJ databases">
        <title>Carnegiea gigantea Genome sequencing and assembly v2.</title>
        <authorList>
            <person name="Copetti D."/>
            <person name="Sanderson M.J."/>
            <person name="Burquez A."/>
            <person name="Wojciechowski M.F."/>
        </authorList>
    </citation>
    <scope>NUCLEOTIDE SEQUENCE</scope>
    <source>
        <strain evidence="1">SGP5-SGP5p</strain>
        <tissue evidence="1">Aerial part</tissue>
    </source>
</reference>
<protein>
    <submittedName>
        <fullName evidence="1">Uncharacterized protein</fullName>
    </submittedName>
</protein>
<organism evidence="1 2">
    <name type="scientific">Carnegiea gigantea</name>
    <dbReference type="NCBI Taxonomy" id="171969"/>
    <lineage>
        <taxon>Eukaryota</taxon>
        <taxon>Viridiplantae</taxon>
        <taxon>Streptophyta</taxon>
        <taxon>Embryophyta</taxon>
        <taxon>Tracheophyta</taxon>
        <taxon>Spermatophyta</taxon>
        <taxon>Magnoliopsida</taxon>
        <taxon>eudicotyledons</taxon>
        <taxon>Gunneridae</taxon>
        <taxon>Pentapetalae</taxon>
        <taxon>Caryophyllales</taxon>
        <taxon>Cactineae</taxon>
        <taxon>Cactaceae</taxon>
        <taxon>Cactoideae</taxon>
        <taxon>Echinocereeae</taxon>
        <taxon>Carnegiea</taxon>
    </lineage>
</organism>
<proteinExistence type="predicted"/>
<gene>
    <name evidence="1" type="ORF">Cgig2_001728</name>
</gene>
<keyword evidence="2" id="KW-1185">Reference proteome</keyword>
<comment type="caution">
    <text evidence="1">The sequence shown here is derived from an EMBL/GenBank/DDBJ whole genome shotgun (WGS) entry which is preliminary data.</text>
</comment>
<name>A0A9Q1JM86_9CARY</name>
<dbReference type="AlphaFoldDB" id="A0A9Q1JM86"/>
<dbReference type="Proteomes" id="UP001153076">
    <property type="component" value="Unassembled WGS sequence"/>
</dbReference>
<dbReference type="EMBL" id="JAKOGI010001801">
    <property type="protein sequence ID" value="KAJ8424025.1"/>
    <property type="molecule type" value="Genomic_DNA"/>
</dbReference>
<evidence type="ECO:0000313" key="1">
    <source>
        <dbReference type="EMBL" id="KAJ8424025.1"/>
    </source>
</evidence>
<accession>A0A9Q1JM86</accession>
<sequence length="159" mass="17899">MSNCQCLWIKYVGDEDSMHHRYGEKETPCIIDVRREVSGSVKRISLRGKITSVQGLLLRVSSTSDPTGKREKGVGSGERLSSVNVEVELGFQGTENDDGGCRGHGFKCPSKELGAPSPSYGIERLVERGEREFDRQVERRREFEMQAEKDQEEGESRVF</sequence>